<proteinExistence type="inferred from homology"/>
<evidence type="ECO:0000259" key="14">
    <source>
        <dbReference type="PROSITE" id="PS50109"/>
    </source>
</evidence>
<dbReference type="CDD" id="cd00130">
    <property type="entry name" value="PAS"/>
    <property type="match status" value="5"/>
</dbReference>
<dbReference type="PANTHER" id="PTHR43047">
    <property type="entry name" value="TWO-COMPONENT HISTIDINE PROTEIN KINASE"/>
    <property type="match status" value="1"/>
</dbReference>
<feature type="domain" description="PAC" evidence="17">
    <location>
        <begin position="325"/>
        <end position="377"/>
    </location>
</feature>
<dbReference type="GO" id="GO:0000155">
    <property type="term" value="F:phosphorelay sensor kinase activity"/>
    <property type="evidence" value="ECO:0007669"/>
    <property type="project" value="InterPro"/>
</dbReference>
<evidence type="ECO:0000313" key="18">
    <source>
        <dbReference type="EMBL" id="NMO96565.1"/>
    </source>
</evidence>
<dbReference type="Pfam" id="PF00072">
    <property type="entry name" value="Response_reg"/>
    <property type="match status" value="1"/>
</dbReference>
<dbReference type="PANTHER" id="PTHR43047:SF72">
    <property type="entry name" value="OSMOSENSING HISTIDINE PROTEIN KINASE SLN1"/>
    <property type="match status" value="1"/>
</dbReference>
<dbReference type="SMART" id="SM00448">
    <property type="entry name" value="REC"/>
    <property type="match status" value="1"/>
</dbReference>
<dbReference type="InterPro" id="IPR001789">
    <property type="entry name" value="Sig_transdc_resp-reg_receiver"/>
</dbReference>
<dbReference type="InterPro" id="IPR004358">
    <property type="entry name" value="Sig_transdc_His_kin-like_C"/>
</dbReference>
<evidence type="ECO:0000256" key="11">
    <source>
        <dbReference type="ARBA" id="ARBA00068150"/>
    </source>
</evidence>
<dbReference type="SMART" id="SM00086">
    <property type="entry name" value="PAC"/>
    <property type="match status" value="5"/>
</dbReference>
<dbReference type="Proteomes" id="UP000565468">
    <property type="component" value="Unassembled WGS sequence"/>
</dbReference>
<dbReference type="SMART" id="SM00091">
    <property type="entry name" value="PAS"/>
    <property type="match status" value="5"/>
</dbReference>
<dbReference type="Gene3D" id="3.40.50.2300">
    <property type="match status" value="1"/>
</dbReference>
<accession>A0A848M7A2</accession>
<dbReference type="InterPro" id="IPR001610">
    <property type="entry name" value="PAC"/>
</dbReference>
<name>A0A848M7A2_PAELE</name>
<dbReference type="InterPro" id="IPR036890">
    <property type="entry name" value="HATPase_C_sf"/>
</dbReference>
<comment type="similarity">
    <text evidence="2">In the N-terminal section; belongs to the phytochrome family.</text>
</comment>
<evidence type="ECO:0000256" key="5">
    <source>
        <dbReference type="ARBA" id="ARBA00022679"/>
    </source>
</evidence>
<organism evidence="18 19">
    <name type="scientific">Paenibacillus lemnae</name>
    <dbReference type="NCBI Taxonomy" id="1330551"/>
    <lineage>
        <taxon>Bacteria</taxon>
        <taxon>Bacillati</taxon>
        <taxon>Bacillota</taxon>
        <taxon>Bacilli</taxon>
        <taxon>Bacillales</taxon>
        <taxon>Paenibacillaceae</taxon>
        <taxon>Paenibacillus</taxon>
    </lineage>
</organism>
<evidence type="ECO:0000256" key="10">
    <source>
        <dbReference type="ARBA" id="ARBA00064003"/>
    </source>
</evidence>
<feature type="domain" description="PAS" evidence="16">
    <location>
        <begin position="378"/>
        <end position="448"/>
    </location>
</feature>
<dbReference type="SUPFAM" id="SSF47384">
    <property type="entry name" value="Homodimeric domain of signal transducing histidine kinase"/>
    <property type="match status" value="1"/>
</dbReference>
<evidence type="ECO:0000256" key="6">
    <source>
        <dbReference type="ARBA" id="ARBA00022741"/>
    </source>
</evidence>
<dbReference type="GO" id="GO:0005886">
    <property type="term" value="C:plasma membrane"/>
    <property type="evidence" value="ECO:0007669"/>
    <property type="project" value="TreeGrafter"/>
</dbReference>
<keyword evidence="4 13" id="KW-0597">Phosphoprotein</keyword>
<dbReference type="InterPro" id="IPR003594">
    <property type="entry name" value="HATPase_dom"/>
</dbReference>
<keyword evidence="5" id="KW-0808">Transferase</keyword>
<dbReference type="InterPro" id="IPR011006">
    <property type="entry name" value="CheY-like_superfamily"/>
</dbReference>
<feature type="domain" description="Response regulatory" evidence="15">
    <location>
        <begin position="902"/>
        <end position="1018"/>
    </location>
</feature>
<keyword evidence="6" id="KW-0547">Nucleotide-binding</keyword>
<feature type="domain" description="PAS" evidence="16">
    <location>
        <begin position="251"/>
        <end position="323"/>
    </location>
</feature>
<comment type="subunit">
    <text evidence="10">At low DSF concentrations, interacts with RpfF.</text>
</comment>
<evidence type="ECO:0000256" key="8">
    <source>
        <dbReference type="ARBA" id="ARBA00022840"/>
    </source>
</evidence>
<dbReference type="SUPFAM" id="SSF55785">
    <property type="entry name" value="PYP-like sensor domain (PAS domain)"/>
    <property type="match status" value="5"/>
</dbReference>
<dbReference type="CDD" id="cd17546">
    <property type="entry name" value="REC_hyHK_CKI1_RcsC-like"/>
    <property type="match status" value="1"/>
</dbReference>
<evidence type="ECO:0000259" key="16">
    <source>
        <dbReference type="PROSITE" id="PS50112"/>
    </source>
</evidence>
<gene>
    <name evidence="18" type="ORF">HII30_12355</name>
</gene>
<feature type="modified residue" description="4-aspartylphosphate" evidence="13">
    <location>
        <position position="951"/>
    </location>
</feature>
<dbReference type="PROSITE" id="PS50112">
    <property type="entry name" value="PAS"/>
    <property type="match status" value="4"/>
</dbReference>
<evidence type="ECO:0000256" key="1">
    <source>
        <dbReference type="ARBA" id="ARBA00000085"/>
    </source>
</evidence>
<dbReference type="FunFam" id="1.10.287.130:FF:000002">
    <property type="entry name" value="Two-component osmosensing histidine kinase"/>
    <property type="match status" value="1"/>
</dbReference>
<dbReference type="Pfam" id="PF02518">
    <property type="entry name" value="HATPase_c"/>
    <property type="match status" value="1"/>
</dbReference>
<keyword evidence="7" id="KW-0418">Kinase</keyword>
<keyword evidence="19" id="KW-1185">Reference proteome</keyword>
<dbReference type="InterPro" id="IPR005467">
    <property type="entry name" value="His_kinase_dom"/>
</dbReference>
<comment type="caution">
    <text evidence="18">The sequence shown here is derived from an EMBL/GenBank/DDBJ whole genome shotgun (WGS) entry which is preliminary data.</text>
</comment>
<evidence type="ECO:0000256" key="12">
    <source>
        <dbReference type="ARBA" id="ARBA00074306"/>
    </source>
</evidence>
<evidence type="ECO:0000259" key="17">
    <source>
        <dbReference type="PROSITE" id="PS50113"/>
    </source>
</evidence>
<evidence type="ECO:0000256" key="2">
    <source>
        <dbReference type="ARBA" id="ARBA00006402"/>
    </source>
</evidence>
<dbReference type="Pfam" id="PF00512">
    <property type="entry name" value="HisKA"/>
    <property type="match status" value="1"/>
</dbReference>
<evidence type="ECO:0000256" key="13">
    <source>
        <dbReference type="PROSITE-ProRule" id="PRU00169"/>
    </source>
</evidence>
<sequence>MSTLHQEQEWSGAWLKHASELVTFYHTDGTIAYISPSCHKVIGYRQGDMIGKHRSEFELMLDDLDTNACSAVKRKQSAFLQKLRHQDGRVIWMHTEETSVEEMPGGHAGLMSVAREVTEQRRELMMWTYAQKMIQIGSWEWDFESGTLFCSPELREMFGGGIELISESPESIYQWIHPQDLYRVKDSLKHSVENGHGDDVIFKILLPDGTRKTMRSTWEITKGNNDQAVSIFGVNQDITDSYEMEEKLRVSERMYRLIADASADWITLHEPDEAATMIYSSPVSKTKLGYDPEEILGCSGFDFIHPDDHAAVAQYLERDSSREHEHVTLRLRHKNGTYMWFETSSRVQMDSEGNVTMIISISRDIHERRQAEKMLQESQQRYKSLFDHNPFAVYSMNLNGDYLTANANLQELTGYTLEDLIGMYWGPLVHPKDMDKTNYHFELAKQGQPQSYDLTIIHKDGSLVEINSTNIPIIVEGEIVGVYGISYDITDRKRYVEEIEKLSSEYNLILNNVNEGIIGFDAEAKPMFINPAGAQMLQIHPDEIIGQAYDECMSQFHTKANINSENSDILHAIQNSKRLMACETVLLRKDGSSFMAHYQVTPIMDKGEHKGAVVVFRDVTSEKEILRAKELAERADQAKSEYLAIMSHEIRTPMNGIMGMADLLDETPLTEEQRSFLNTIQTSCAALLRILNEILDFSKLEAGKMELSNDPFSIHGIVGNVMDLFLPKAMEKGIDLRSDIDPQIPELVHGDEGRFRQVLVNLVGNAIKFTDEGRVHIEVKPAYNAPENGNSSLEITVSDTGIGISEEKRELLFQSFSQLHPSINLKYGGTGLGLAICKKLVELMGGNIGMMSNVPKGSTFFFTLPLGNQEPDEEKAGYAMQDGIKNSLKPIKSDDTVTGFLKVLIVDDNDINRILLNKILEKLGIQADAAENGCAAVRAAERKNYDLIFMDIQMPELNGYEATERILQLDNNHSPIIVAVTAFAQQNDKDTCLAYGMHDFISKPVFVSEVKRVLGHWFEPYKPLLEGKPGIAQTE</sequence>
<dbReference type="InterPro" id="IPR036097">
    <property type="entry name" value="HisK_dim/P_sf"/>
</dbReference>
<feature type="domain" description="Histidine kinase" evidence="14">
    <location>
        <begin position="645"/>
        <end position="868"/>
    </location>
</feature>
<evidence type="ECO:0000259" key="15">
    <source>
        <dbReference type="PROSITE" id="PS50110"/>
    </source>
</evidence>
<evidence type="ECO:0000256" key="3">
    <source>
        <dbReference type="ARBA" id="ARBA00012438"/>
    </source>
</evidence>
<dbReference type="Pfam" id="PF08448">
    <property type="entry name" value="PAS_4"/>
    <property type="match status" value="1"/>
</dbReference>
<comment type="catalytic activity">
    <reaction evidence="1">
        <text>ATP + protein L-histidine = ADP + protein N-phospho-L-histidine.</text>
        <dbReference type="EC" id="2.7.13.3"/>
    </reaction>
</comment>
<dbReference type="SMART" id="SM00387">
    <property type="entry name" value="HATPase_c"/>
    <property type="match status" value="1"/>
</dbReference>
<dbReference type="InterPro" id="IPR000014">
    <property type="entry name" value="PAS"/>
</dbReference>
<dbReference type="Gene3D" id="3.30.565.10">
    <property type="entry name" value="Histidine kinase-like ATPase, C-terminal domain"/>
    <property type="match status" value="1"/>
</dbReference>
<dbReference type="RefSeq" id="WP_169505346.1">
    <property type="nucleotide sequence ID" value="NZ_JABBPN010000010.1"/>
</dbReference>
<reference evidence="18 19" key="1">
    <citation type="submission" date="2020-04" db="EMBL/GenBank/DDBJ databases">
        <title>Paenibacillus algicola sp. nov., a novel marine bacterium producing alginate lyase.</title>
        <authorList>
            <person name="Huang H."/>
        </authorList>
    </citation>
    <scope>NUCLEOTIDE SEQUENCE [LARGE SCALE GENOMIC DNA]</scope>
    <source>
        <strain evidence="18 19">L7-75</strain>
    </source>
</reference>
<dbReference type="PROSITE" id="PS50113">
    <property type="entry name" value="PAC"/>
    <property type="match status" value="4"/>
</dbReference>
<dbReference type="GO" id="GO:0005524">
    <property type="term" value="F:ATP binding"/>
    <property type="evidence" value="ECO:0007669"/>
    <property type="project" value="UniProtKB-KW"/>
</dbReference>
<evidence type="ECO:0000256" key="7">
    <source>
        <dbReference type="ARBA" id="ARBA00022777"/>
    </source>
</evidence>
<dbReference type="Pfam" id="PF08447">
    <property type="entry name" value="PAS_3"/>
    <property type="match status" value="2"/>
</dbReference>
<dbReference type="InterPro" id="IPR035965">
    <property type="entry name" value="PAS-like_dom_sf"/>
</dbReference>
<dbReference type="FunFam" id="3.30.565.10:FF:000010">
    <property type="entry name" value="Sensor histidine kinase RcsC"/>
    <property type="match status" value="1"/>
</dbReference>
<dbReference type="NCBIfam" id="TIGR00229">
    <property type="entry name" value="sensory_box"/>
    <property type="match status" value="4"/>
</dbReference>
<dbReference type="EC" id="2.7.13.3" evidence="3"/>
<dbReference type="AlphaFoldDB" id="A0A848M7A2"/>
<dbReference type="Gene3D" id="1.10.287.130">
    <property type="match status" value="1"/>
</dbReference>
<dbReference type="PROSITE" id="PS50109">
    <property type="entry name" value="HIS_KIN"/>
    <property type="match status" value="1"/>
</dbReference>
<dbReference type="CDD" id="cd00082">
    <property type="entry name" value="HisKA"/>
    <property type="match status" value="1"/>
</dbReference>
<dbReference type="Gene3D" id="3.30.450.20">
    <property type="entry name" value="PAS domain"/>
    <property type="match status" value="5"/>
</dbReference>
<feature type="domain" description="PAS" evidence="16">
    <location>
        <begin position="502"/>
        <end position="576"/>
    </location>
</feature>
<keyword evidence="8" id="KW-0067">ATP-binding</keyword>
<dbReference type="InterPro" id="IPR013655">
    <property type="entry name" value="PAS_fold_3"/>
</dbReference>
<dbReference type="Pfam" id="PF13426">
    <property type="entry name" value="PAS_9"/>
    <property type="match status" value="1"/>
</dbReference>
<evidence type="ECO:0000256" key="4">
    <source>
        <dbReference type="ARBA" id="ARBA00022553"/>
    </source>
</evidence>
<dbReference type="CDD" id="cd16922">
    <property type="entry name" value="HATPase_EvgS-ArcB-TorS-like"/>
    <property type="match status" value="1"/>
</dbReference>
<dbReference type="PRINTS" id="PR00344">
    <property type="entry name" value="BCTRLSENSOR"/>
</dbReference>
<dbReference type="InterPro" id="IPR000700">
    <property type="entry name" value="PAS-assoc_C"/>
</dbReference>
<feature type="domain" description="PAC" evidence="17">
    <location>
        <begin position="450"/>
        <end position="501"/>
    </location>
</feature>
<dbReference type="GO" id="GO:0009927">
    <property type="term" value="F:histidine phosphotransfer kinase activity"/>
    <property type="evidence" value="ECO:0007669"/>
    <property type="project" value="TreeGrafter"/>
</dbReference>
<dbReference type="SUPFAM" id="SSF52172">
    <property type="entry name" value="CheY-like"/>
    <property type="match status" value="1"/>
</dbReference>
<feature type="domain" description="PAC" evidence="17">
    <location>
        <begin position="580"/>
        <end position="631"/>
    </location>
</feature>
<feature type="domain" description="PAS" evidence="16">
    <location>
        <begin position="15"/>
        <end position="52"/>
    </location>
</feature>
<dbReference type="EMBL" id="JABBPN010000010">
    <property type="protein sequence ID" value="NMO96565.1"/>
    <property type="molecule type" value="Genomic_DNA"/>
</dbReference>
<evidence type="ECO:0000313" key="19">
    <source>
        <dbReference type="Proteomes" id="UP000565468"/>
    </source>
</evidence>
<dbReference type="InterPro" id="IPR013656">
    <property type="entry name" value="PAS_4"/>
</dbReference>
<protein>
    <recommendedName>
        <fullName evidence="12">Circadian input-output histidine kinase CikA</fullName>
        <ecNumber evidence="3">2.7.13.3</ecNumber>
    </recommendedName>
    <alternativeName>
        <fullName evidence="11">Sensory/regulatory protein RpfC</fullName>
    </alternativeName>
</protein>
<evidence type="ECO:0000256" key="9">
    <source>
        <dbReference type="ARBA" id="ARBA00023012"/>
    </source>
</evidence>
<feature type="domain" description="PAC" evidence="17">
    <location>
        <begin position="198"/>
        <end position="250"/>
    </location>
</feature>
<dbReference type="SUPFAM" id="SSF55874">
    <property type="entry name" value="ATPase domain of HSP90 chaperone/DNA topoisomerase II/histidine kinase"/>
    <property type="match status" value="1"/>
</dbReference>
<dbReference type="InterPro" id="IPR003661">
    <property type="entry name" value="HisK_dim/P_dom"/>
</dbReference>
<keyword evidence="9" id="KW-0902">Two-component regulatory system</keyword>
<dbReference type="SMART" id="SM00388">
    <property type="entry name" value="HisKA"/>
    <property type="match status" value="1"/>
</dbReference>
<dbReference type="PROSITE" id="PS50110">
    <property type="entry name" value="RESPONSE_REGULATORY"/>
    <property type="match status" value="1"/>
</dbReference>